<sequence length="241" mass="25483">MKRFSLFCLLAVLALVGSLSSFKSTRSSLVEDETRSVAPFKKIGLAYPANVILRQGNTQSLRVEGDAEQLAQLVTEVQNGQLTIKRKDRQEWKNESSNKKRVTIYITVPQVEALSVSGSGSIKGEGTFKSATLDLAVSGSGAIQLQAHADKVSSRISGSGNIELKGEGKESTISVSGSGSMKGFEFKTNDAKVSISGSGSCEIHATTSLKSSISGSGRVWYEGSPTIDTRVSGSGTVKKRG</sequence>
<evidence type="ECO:0000313" key="6">
    <source>
        <dbReference type="Proteomes" id="UP001570846"/>
    </source>
</evidence>
<dbReference type="EMBL" id="VKKZ01000021">
    <property type="protein sequence ID" value="KAA6433547.1"/>
    <property type="molecule type" value="Genomic_DNA"/>
</dbReference>
<dbReference type="InterPro" id="IPR021255">
    <property type="entry name" value="DUF2807"/>
</dbReference>
<feature type="signal peptide" evidence="1">
    <location>
        <begin position="1"/>
        <end position="23"/>
    </location>
</feature>
<protein>
    <submittedName>
        <fullName evidence="3">DUF2807 domain-containing protein</fullName>
    </submittedName>
    <submittedName>
        <fullName evidence="4">Head GIN domain-containing protein</fullName>
    </submittedName>
</protein>
<reference evidence="3 5" key="2">
    <citation type="submission" date="2019-09" db="EMBL/GenBank/DDBJ databases">
        <title>A bacterium isolated from glacier soil.</title>
        <authorList>
            <person name="Liu Q."/>
        </authorList>
    </citation>
    <scope>NUCLEOTIDE SEQUENCE [LARGE SCALE GENOMIC DNA]</scope>
    <source>
        <strain evidence="3 5">MDT1-10-3</strain>
    </source>
</reference>
<feature type="domain" description="Putative auto-transporter adhesin head GIN" evidence="2">
    <location>
        <begin position="39"/>
        <end position="225"/>
    </location>
</feature>
<dbReference type="Proteomes" id="UP000323866">
    <property type="component" value="Unassembled WGS sequence"/>
</dbReference>
<dbReference type="OrthoDB" id="680270at2"/>
<dbReference type="EMBL" id="JBGOGF010000003">
    <property type="protein sequence ID" value="MFA1771204.1"/>
    <property type="molecule type" value="Genomic_DNA"/>
</dbReference>
<evidence type="ECO:0000313" key="3">
    <source>
        <dbReference type="EMBL" id="KAA6433547.1"/>
    </source>
</evidence>
<dbReference type="Proteomes" id="UP001570846">
    <property type="component" value="Unassembled WGS sequence"/>
</dbReference>
<dbReference type="Gene3D" id="2.160.20.120">
    <property type="match status" value="1"/>
</dbReference>
<evidence type="ECO:0000313" key="5">
    <source>
        <dbReference type="Proteomes" id="UP000323866"/>
    </source>
</evidence>
<feature type="chain" id="PRO_5024356100" evidence="1">
    <location>
        <begin position="24"/>
        <end position="241"/>
    </location>
</feature>
<proteinExistence type="predicted"/>
<accession>A0A5M8QC17</accession>
<name>A0A5M8QC17_9BACT</name>
<reference evidence="4 6" key="3">
    <citation type="submission" date="2024-08" db="EMBL/GenBank/DDBJ databases">
        <authorList>
            <person name="Wei W."/>
        </authorList>
    </citation>
    <scope>NUCLEOTIDE SEQUENCE [LARGE SCALE GENOMIC DNA]</scope>
    <source>
        <strain evidence="4 6">XU2</strain>
    </source>
</reference>
<dbReference type="PANTHER" id="PTHR39200:SF1">
    <property type="entry name" value="AUTO-TRANSPORTER ADHESIN HEAD GIN DOMAIN-CONTAINING PROTEIN-RELATED"/>
    <property type="match status" value="1"/>
</dbReference>
<gene>
    <name evidence="4" type="ORF">ACD591_07865</name>
    <name evidence="3" type="ORF">FOE74_13890</name>
</gene>
<dbReference type="PANTHER" id="PTHR39200">
    <property type="entry name" value="HYPOTHETICAL EXPORTED PROTEIN"/>
    <property type="match status" value="1"/>
</dbReference>
<comment type="caution">
    <text evidence="3">The sequence shown here is derived from an EMBL/GenBank/DDBJ whole genome shotgun (WGS) entry which is preliminary data.</text>
</comment>
<dbReference type="AlphaFoldDB" id="A0A5M8QC17"/>
<evidence type="ECO:0000256" key="1">
    <source>
        <dbReference type="SAM" id="SignalP"/>
    </source>
</evidence>
<organism evidence="3 5">
    <name type="scientific">Rufibacter glacialis</name>
    <dbReference type="NCBI Taxonomy" id="1259555"/>
    <lineage>
        <taxon>Bacteria</taxon>
        <taxon>Pseudomonadati</taxon>
        <taxon>Bacteroidota</taxon>
        <taxon>Cytophagia</taxon>
        <taxon>Cytophagales</taxon>
        <taxon>Hymenobacteraceae</taxon>
        <taxon>Rufibacter</taxon>
    </lineage>
</organism>
<evidence type="ECO:0000313" key="4">
    <source>
        <dbReference type="EMBL" id="MFA1771204.1"/>
    </source>
</evidence>
<keyword evidence="6" id="KW-1185">Reference proteome</keyword>
<keyword evidence="1" id="KW-0732">Signal</keyword>
<evidence type="ECO:0000259" key="2">
    <source>
        <dbReference type="Pfam" id="PF10988"/>
    </source>
</evidence>
<dbReference type="RefSeq" id="WP_149099205.1">
    <property type="nucleotide sequence ID" value="NZ_BMMG01000004.1"/>
</dbReference>
<dbReference type="Pfam" id="PF10988">
    <property type="entry name" value="DUF2807"/>
    <property type="match status" value="1"/>
</dbReference>
<reference evidence="3 5" key="1">
    <citation type="submission" date="2019-07" db="EMBL/GenBank/DDBJ databases">
        <authorList>
            <person name="Qu J.-H."/>
        </authorList>
    </citation>
    <scope>NUCLEOTIDE SEQUENCE [LARGE SCALE GENOMIC DNA]</scope>
    <source>
        <strain evidence="3 5">MDT1-10-3</strain>
    </source>
</reference>